<dbReference type="InterPro" id="IPR001548">
    <property type="entry name" value="Peptidase_M2"/>
</dbReference>
<dbReference type="GO" id="GO:0006508">
    <property type="term" value="P:proteolysis"/>
    <property type="evidence" value="ECO:0007669"/>
    <property type="project" value="InterPro"/>
</dbReference>
<keyword evidence="2" id="KW-0732">Signal</keyword>
<dbReference type="PROSITE" id="PS52011">
    <property type="entry name" value="PEPTIDASE_M2"/>
    <property type="match status" value="1"/>
</dbReference>
<evidence type="ECO:0000313" key="6">
    <source>
        <dbReference type="EMBL" id="VDK71476.1"/>
    </source>
</evidence>
<dbReference type="GO" id="GO:0016020">
    <property type="term" value="C:membrane"/>
    <property type="evidence" value="ECO:0007669"/>
    <property type="project" value="InterPro"/>
</dbReference>
<keyword evidence="4" id="KW-0325">Glycoprotein</keyword>
<protein>
    <recommendedName>
        <fullName evidence="8">Angiotensin-converting enzyme</fullName>
    </recommendedName>
</protein>
<sequence length="138" mass="15461">MWRSAFDLSGKNTPKVLDFNEQIEKIYQMIEPLYKNLHAYMRRQIAGIYGNPTGLSKNGPIPAHLFGGIEISDYTRQSRNKISSDVCASDSIKEGHANRVLLPGSAMIKRIRRKKDYSVYVGTATAKGVLLMPPSNVF</sequence>
<evidence type="ECO:0000256" key="4">
    <source>
        <dbReference type="ARBA" id="ARBA00023180"/>
    </source>
</evidence>
<organism evidence="6 7">
    <name type="scientific">Cylicostephanus goldi</name>
    <name type="common">Nematode worm</name>
    <dbReference type="NCBI Taxonomy" id="71465"/>
    <lineage>
        <taxon>Eukaryota</taxon>
        <taxon>Metazoa</taxon>
        <taxon>Ecdysozoa</taxon>
        <taxon>Nematoda</taxon>
        <taxon>Chromadorea</taxon>
        <taxon>Rhabditida</taxon>
        <taxon>Rhabditina</taxon>
        <taxon>Rhabditomorpha</taxon>
        <taxon>Strongyloidea</taxon>
        <taxon>Strongylidae</taxon>
        <taxon>Cylicostephanus</taxon>
    </lineage>
</organism>
<dbReference type="EMBL" id="UYRV01022420">
    <property type="protein sequence ID" value="VDK71476.1"/>
    <property type="molecule type" value="Genomic_DNA"/>
</dbReference>
<evidence type="ECO:0000256" key="5">
    <source>
        <dbReference type="PROSITE-ProRule" id="PRU01355"/>
    </source>
</evidence>
<accession>A0A3P6SAD9</accession>
<dbReference type="AlphaFoldDB" id="A0A3P6SAD9"/>
<reference evidence="6 7" key="1">
    <citation type="submission" date="2018-11" db="EMBL/GenBank/DDBJ databases">
        <authorList>
            <consortium name="Pathogen Informatics"/>
        </authorList>
    </citation>
    <scope>NUCLEOTIDE SEQUENCE [LARGE SCALE GENOMIC DNA]</scope>
</reference>
<evidence type="ECO:0000256" key="1">
    <source>
        <dbReference type="ARBA" id="ARBA00008139"/>
    </source>
</evidence>
<evidence type="ECO:0000256" key="3">
    <source>
        <dbReference type="ARBA" id="ARBA00023157"/>
    </source>
</evidence>
<dbReference type="Pfam" id="PF01401">
    <property type="entry name" value="Peptidase_M2"/>
    <property type="match status" value="1"/>
</dbReference>
<dbReference type="PANTHER" id="PTHR10514:SF27">
    <property type="entry name" value="ANGIOTENSIN-CONVERTING ENZYME"/>
    <property type="match status" value="1"/>
</dbReference>
<gene>
    <name evidence="6" type="ORF">CGOC_LOCUS6736</name>
</gene>
<dbReference type="OrthoDB" id="10029630at2759"/>
<dbReference type="GO" id="GO:0008241">
    <property type="term" value="F:peptidyl-dipeptidase activity"/>
    <property type="evidence" value="ECO:0007669"/>
    <property type="project" value="InterPro"/>
</dbReference>
<keyword evidence="3" id="KW-1015">Disulfide bond</keyword>
<dbReference type="PANTHER" id="PTHR10514">
    <property type="entry name" value="ANGIOTENSIN-CONVERTING ENZYME"/>
    <property type="match status" value="1"/>
</dbReference>
<comment type="similarity">
    <text evidence="1 5">Belongs to the peptidase M2 family.</text>
</comment>
<dbReference type="GO" id="GO:0008237">
    <property type="term" value="F:metallopeptidase activity"/>
    <property type="evidence" value="ECO:0007669"/>
    <property type="project" value="InterPro"/>
</dbReference>
<dbReference type="Proteomes" id="UP000271889">
    <property type="component" value="Unassembled WGS sequence"/>
</dbReference>
<evidence type="ECO:0000256" key="2">
    <source>
        <dbReference type="ARBA" id="ARBA00022729"/>
    </source>
</evidence>
<keyword evidence="7" id="KW-1185">Reference proteome</keyword>
<evidence type="ECO:0000313" key="7">
    <source>
        <dbReference type="Proteomes" id="UP000271889"/>
    </source>
</evidence>
<proteinExistence type="inferred from homology"/>
<comment type="caution">
    <text evidence="5">Lacks conserved residue(s) required for the propagation of feature annotation.</text>
</comment>
<name>A0A3P6SAD9_CYLGO</name>
<evidence type="ECO:0008006" key="8">
    <source>
        <dbReference type="Google" id="ProtNLM"/>
    </source>
</evidence>
<dbReference type="SUPFAM" id="SSF55486">
    <property type="entry name" value="Metalloproteases ('zincins'), catalytic domain"/>
    <property type="match status" value="1"/>
</dbReference>